<dbReference type="EMBL" id="SRYG01000006">
    <property type="protein sequence ID" value="TGY66528.1"/>
    <property type="molecule type" value="Genomic_DNA"/>
</dbReference>
<dbReference type="Proteomes" id="UP000308836">
    <property type="component" value="Unassembled WGS sequence"/>
</dbReference>
<evidence type="ECO:0000313" key="1">
    <source>
        <dbReference type="EMBL" id="TGY66528.1"/>
    </source>
</evidence>
<organism evidence="1 2">
    <name type="scientific">Dubosiella muris</name>
    <dbReference type="NCBI Taxonomy" id="3038133"/>
    <lineage>
        <taxon>Bacteria</taxon>
        <taxon>Bacillati</taxon>
        <taxon>Bacillota</taxon>
        <taxon>Erysipelotrichia</taxon>
        <taxon>Erysipelotrichales</taxon>
        <taxon>Erysipelotrichaceae</taxon>
        <taxon>Dubosiella</taxon>
    </lineage>
</organism>
<sequence length="396" mass="44857">MMEIELFGLHADLNVRSRVAWSESSVTALYEQLDQPCVILVTCHRFEIYATKKIDANRILDRYEGQAVEVYTKQGNEAVRHLLEVVNGLHSQIFGEDEILRQVKQAYATSVQMDRCDSKLHRLFQLALRCGKEARSRFRMSEHPLSIAYLARQTMGDLRGKSVLLIGSGEISRRLLGYLKDEPCAIYIASRHQKHANALRAIAPRAKVVPFDQRVATARRCDLVCCATAAPHLVLPVFLNEKPLVLYDFASPRDIDPAFATQKGVTLYTLDTFAALSKANEAIRKEALEDIRALIERDVKEWDAQNASGMQAHTLRALHAQIDEISGQTFSALERKIDLTDREKAVLKKSLRASMLRLLHTPIHEIGTHYDDLEPATVQRLFAVEPDKERNEDECI</sequence>
<keyword evidence="2" id="KW-1185">Reference proteome</keyword>
<accession>A0AC61R9B0</accession>
<comment type="caution">
    <text evidence="1">The sequence shown here is derived from an EMBL/GenBank/DDBJ whole genome shotgun (WGS) entry which is preliminary data.</text>
</comment>
<name>A0AC61R9B0_9FIRM</name>
<gene>
    <name evidence="1" type="ORF">E5336_04325</name>
</gene>
<reference evidence="1" key="1">
    <citation type="submission" date="2019-04" db="EMBL/GenBank/DDBJ databases">
        <title>Microbes associate with the intestines of laboratory mice.</title>
        <authorList>
            <person name="Navarre W."/>
            <person name="Wong E."/>
            <person name="Huang K."/>
            <person name="Tropini C."/>
            <person name="Ng K."/>
            <person name="Yu B."/>
        </authorList>
    </citation>
    <scope>NUCLEOTIDE SEQUENCE</scope>
    <source>
        <strain evidence="1">NM09_H32</strain>
    </source>
</reference>
<evidence type="ECO:0000313" key="2">
    <source>
        <dbReference type="Proteomes" id="UP000308836"/>
    </source>
</evidence>
<proteinExistence type="predicted"/>
<protein>
    <submittedName>
        <fullName evidence="1">Uncharacterized protein</fullName>
    </submittedName>
</protein>